<dbReference type="InterPro" id="IPR036390">
    <property type="entry name" value="WH_DNA-bd_sf"/>
</dbReference>
<dbReference type="Pfam" id="PF11625">
    <property type="entry name" value="DUF3253"/>
    <property type="match status" value="1"/>
</dbReference>
<keyword evidence="2" id="KW-1185">Reference proteome</keyword>
<sequence>MPFCVSYVMKDDKIIESILSTAQARGDEKTFCPSEIARELFPENWRAHMQEVVEAAIGLQKQGKVVITQKGEPVDIDHIKGPIRIKGV</sequence>
<evidence type="ECO:0000313" key="2">
    <source>
        <dbReference type="Proteomes" id="UP001221558"/>
    </source>
</evidence>
<evidence type="ECO:0000313" key="1">
    <source>
        <dbReference type="EMBL" id="WDF68690.1"/>
    </source>
</evidence>
<dbReference type="SUPFAM" id="SSF46785">
    <property type="entry name" value="Winged helix' DNA-binding domain"/>
    <property type="match status" value="1"/>
</dbReference>
<dbReference type="Proteomes" id="UP001221558">
    <property type="component" value="Chromosome"/>
</dbReference>
<proteinExistence type="predicted"/>
<gene>
    <name evidence="1" type="ORF">PQ465_20640</name>
</gene>
<reference evidence="1 2" key="1">
    <citation type="submission" date="2023-02" db="EMBL/GenBank/DDBJ databases">
        <title>Genome sequence of Sphingobacterium sp. KACC 22765.</title>
        <authorList>
            <person name="Kim S."/>
            <person name="Heo J."/>
            <person name="Kwon S.-W."/>
        </authorList>
    </citation>
    <scope>NUCLEOTIDE SEQUENCE [LARGE SCALE GENOMIC DNA]</scope>
    <source>
        <strain evidence="1 2">KACC 22765</strain>
    </source>
</reference>
<accession>A0ABY7WGS7</accession>
<dbReference type="InterPro" id="IPR021660">
    <property type="entry name" value="DUF3253"/>
</dbReference>
<dbReference type="InterPro" id="IPR036388">
    <property type="entry name" value="WH-like_DNA-bd_sf"/>
</dbReference>
<organism evidence="1 2">
    <name type="scientific">Sphingobacterium oryzagri</name>
    <dbReference type="NCBI Taxonomy" id="3025669"/>
    <lineage>
        <taxon>Bacteria</taxon>
        <taxon>Pseudomonadati</taxon>
        <taxon>Bacteroidota</taxon>
        <taxon>Sphingobacteriia</taxon>
        <taxon>Sphingobacteriales</taxon>
        <taxon>Sphingobacteriaceae</taxon>
        <taxon>Sphingobacterium</taxon>
    </lineage>
</organism>
<dbReference type="RefSeq" id="WP_274267421.1">
    <property type="nucleotide sequence ID" value="NZ_CP117880.1"/>
</dbReference>
<dbReference type="Gene3D" id="1.10.10.10">
    <property type="entry name" value="Winged helix-like DNA-binding domain superfamily/Winged helix DNA-binding domain"/>
    <property type="match status" value="1"/>
</dbReference>
<dbReference type="EMBL" id="CP117880">
    <property type="protein sequence ID" value="WDF68690.1"/>
    <property type="molecule type" value="Genomic_DNA"/>
</dbReference>
<protein>
    <submittedName>
        <fullName evidence="1">DUF3253 domain-containing protein</fullName>
    </submittedName>
</protein>
<name>A0ABY7WGS7_9SPHI</name>